<keyword evidence="1" id="KW-0597">Phosphoprotein</keyword>
<dbReference type="InterPro" id="IPR051813">
    <property type="entry name" value="HepT_RNase_toxin"/>
</dbReference>
<dbReference type="Proteomes" id="UP001501772">
    <property type="component" value="Unassembled WGS sequence"/>
</dbReference>
<evidence type="ECO:0000313" key="8">
    <source>
        <dbReference type="Proteomes" id="UP001501772"/>
    </source>
</evidence>
<keyword evidence="2" id="KW-1277">Toxin-antitoxin system</keyword>
<keyword evidence="3" id="KW-0540">Nuclease</keyword>
<comment type="similarity">
    <text evidence="6">Belongs to the HepT RNase toxin family.</text>
</comment>
<dbReference type="PANTHER" id="PTHR34139:SF1">
    <property type="entry name" value="RNASE MJ1380-RELATED"/>
    <property type="match status" value="1"/>
</dbReference>
<evidence type="ECO:0000256" key="2">
    <source>
        <dbReference type="ARBA" id="ARBA00022649"/>
    </source>
</evidence>
<organism evidence="7 8">
    <name type="scientific">Pedobacter jeongneungensis</name>
    <dbReference type="NCBI Taxonomy" id="947309"/>
    <lineage>
        <taxon>Bacteria</taxon>
        <taxon>Pseudomonadati</taxon>
        <taxon>Bacteroidota</taxon>
        <taxon>Sphingobacteriia</taxon>
        <taxon>Sphingobacteriales</taxon>
        <taxon>Sphingobacteriaceae</taxon>
        <taxon>Pedobacter</taxon>
    </lineage>
</organism>
<name>A0ABP8BNG4_9SPHI</name>
<evidence type="ECO:0000256" key="3">
    <source>
        <dbReference type="ARBA" id="ARBA00022722"/>
    </source>
</evidence>
<gene>
    <name evidence="7" type="ORF">GCM10022289_39540</name>
</gene>
<comment type="caution">
    <text evidence="7">The sequence shown here is derived from an EMBL/GenBank/DDBJ whole genome shotgun (WGS) entry which is preliminary data.</text>
</comment>
<keyword evidence="5" id="KW-0378">Hydrolase</keyword>
<dbReference type="EMBL" id="BAABBY010000011">
    <property type="protein sequence ID" value="GAA4211116.1"/>
    <property type="molecule type" value="Genomic_DNA"/>
</dbReference>
<evidence type="ECO:0000256" key="5">
    <source>
        <dbReference type="ARBA" id="ARBA00022801"/>
    </source>
</evidence>
<keyword evidence="4" id="KW-0547">Nucleotide-binding</keyword>
<evidence type="ECO:0000256" key="1">
    <source>
        <dbReference type="ARBA" id="ARBA00022553"/>
    </source>
</evidence>
<dbReference type="RefSeq" id="WP_344853144.1">
    <property type="nucleotide sequence ID" value="NZ_BAABBY010000011.1"/>
</dbReference>
<dbReference type="InterPro" id="IPR008201">
    <property type="entry name" value="HepT-like"/>
</dbReference>
<evidence type="ECO:0000256" key="6">
    <source>
        <dbReference type="ARBA" id="ARBA00024207"/>
    </source>
</evidence>
<sequence length="114" mass="13544">MSTLEEKKLLTDIKISIESIYEHLENNFAFEIYKANKTKRRAVERELEIIGEAINKLLKINPEIIISYSRQIVDLRNKIIHSYDNVNDMVIWKIIIKDIPVLQKEVENYLEDKI</sequence>
<evidence type="ECO:0000256" key="4">
    <source>
        <dbReference type="ARBA" id="ARBA00022741"/>
    </source>
</evidence>
<reference evidence="8" key="1">
    <citation type="journal article" date="2019" name="Int. J. Syst. Evol. Microbiol.">
        <title>The Global Catalogue of Microorganisms (GCM) 10K type strain sequencing project: providing services to taxonomists for standard genome sequencing and annotation.</title>
        <authorList>
            <consortium name="The Broad Institute Genomics Platform"/>
            <consortium name="The Broad Institute Genome Sequencing Center for Infectious Disease"/>
            <person name="Wu L."/>
            <person name="Ma J."/>
        </authorList>
    </citation>
    <scope>NUCLEOTIDE SEQUENCE [LARGE SCALE GENOMIC DNA]</scope>
    <source>
        <strain evidence="8">JCM 17626</strain>
    </source>
</reference>
<proteinExistence type="inferred from homology"/>
<dbReference type="Gene3D" id="1.20.120.580">
    <property type="entry name" value="bsu32300-like"/>
    <property type="match status" value="1"/>
</dbReference>
<evidence type="ECO:0000313" key="7">
    <source>
        <dbReference type="EMBL" id="GAA4211116.1"/>
    </source>
</evidence>
<protein>
    <submittedName>
        <fullName evidence="7">DUF86 domain-containing protein</fullName>
    </submittedName>
</protein>
<keyword evidence="8" id="KW-1185">Reference proteome</keyword>
<dbReference type="Pfam" id="PF01934">
    <property type="entry name" value="HepT-like"/>
    <property type="match status" value="1"/>
</dbReference>
<dbReference type="PANTHER" id="PTHR34139">
    <property type="entry name" value="UPF0331 PROTEIN MJ0127"/>
    <property type="match status" value="1"/>
</dbReference>
<dbReference type="InterPro" id="IPR037038">
    <property type="entry name" value="HepT-like_sf"/>
</dbReference>
<accession>A0ABP8BNG4</accession>